<dbReference type="Proteomes" id="UP000537825">
    <property type="component" value="Unassembled WGS sequence"/>
</dbReference>
<dbReference type="AlphaFoldDB" id="A0A7X4Y5S3"/>
<sequence length="329" mass="36533">MGSGADGRHSHGLGEHLVSTQRVEKSWQKTGLKDYSTEALLSTLGHYGIPVGEEDYRKLAESAYPLGIAQQWAAKWKGTGPFKDYVVAAAVELWRRWMPDRVSPQDFTQGLATLMQVLVHKLNGAKEAPVASSFEHVKALRSKLTVDDKGALPQPFLQEALAPFSEKDAELFDSLAESLAAQGHLDDASAFAEVEEFLLPDRRGISQAVVRAAKGEREPAIQDLKNLIHDMARAPISRLLAVDGLIHLQAWIDASVEGRGLLAEAEKANDIHLALDLVPRLEHVFKQQNDRSALLELMGTQERLEALHDKMHPGHRAHRHQHAQPQRRR</sequence>
<protein>
    <submittedName>
        <fullName evidence="1">Uncharacterized protein</fullName>
    </submittedName>
</protein>
<accession>A0A7X4Y5S3</accession>
<name>A0A7X4Y5S3_9BACT</name>
<comment type="caution">
    <text evidence="1">The sequence shown here is derived from an EMBL/GenBank/DDBJ whole genome shotgun (WGS) entry which is preliminary data.</text>
</comment>
<organism evidence="1 2">
    <name type="scientific">Corallococcus exiguus</name>
    <dbReference type="NCBI Taxonomy" id="83462"/>
    <lineage>
        <taxon>Bacteria</taxon>
        <taxon>Pseudomonadati</taxon>
        <taxon>Myxococcota</taxon>
        <taxon>Myxococcia</taxon>
        <taxon>Myxococcales</taxon>
        <taxon>Cystobacterineae</taxon>
        <taxon>Myxococcaceae</taxon>
        <taxon>Corallococcus</taxon>
    </lineage>
</organism>
<dbReference type="EMBL" id="JAAAPK010000001">
    <property type="protein sequence ID" value="NBC39423.1"/>
    <property type="molecule type" value="Genomic_DNA"/>
</dbReference>
<gene>
    <name evidence="1" type="ORF">GTZ93_06230</name>
</gene>
<evidence type="ECO:0000313" key="2">
    <source>
        <dbReference type="Proteomes" id="UP000537825"/>
    </source>
</evidence>
<proteinExistence type="predicted"/>
<keyword evidence="2" id="KW-1185">Reference proteome</keyword>
<evidence type="ECO:0000313" key="1">
    <source>
        <dbReference type="EMBL" id="NBC39423.1"/>
    </source>
</evidence>
<reference evidence="1 2" key="1">
    <citation type="submission" date="2020-01" db="EMBL/GenBank/DDBJ databases">
        <title>The draft genome sequence of Corallococcus exiguus DSM 14696.</title>
        <authorList>
            <person name="Zhang X."/>
            <person name="Zhu H."/>
        </authorList>
    </citation>
    <scope>NUCLEOTIDE SEQUENCE [LARGE SCALE GENOMIC DNA]</scope>
    <source>
        <strain evidence="1 2">DSM 14696</strain>
    </source>
</reference>